<dbReference type="FunCoup" id="A0A152A2A8">
    <property type="interactions" value="104"/>
</dbReference>
<dbReference type="Pfam" id="PF03637">
    <property type="entry name" value="Mob1_phocein"/>
    <property type="match status" value="1"/>
</dbReference>
<accession>A0A152A2A8</accession>
<dbReference type="Proteomes" id="UP000076078">
    <property type="component" value="Unassembled WGS sequence"/>
</dbReference>
<dbReference type="InterPro" id="IPR005301">
    <property type="entry name" value="MOB_kinase_act_fam"/>
</dbReference>
<organism evidence="1 2">
    <name type="scientific">Tieghemostelium lacteum</name>
    <name type="common">Slime mold</name>
    <name type="synonym">Dictyostelium lacteum</name>
    <dbReference type="NCBI Taxonomy" id="361077"/>
    <lineage>
        <taxon>Eukaryota</taxon>
        <taxon>Amoebozoa</taxon>
        <taxon>Evosea</taxon>
        <taxon>Eumycetozoa</taxon>
        <taxon>Dictyostelia</taxon>
        <taxon>Dictyosteliales</taxon>
        <taxon>Raperosteliaceae</taxon>
        <taxon>Tieghemostelium</taxon>
    </lineage>
</organism>
<protein>
    <submittedName>
        <fullName evidence="1">Mps1 binder-like protein</fullName>
    </submittedName>
</protein>
<evidence type="ECO:0000313" key="1">
    <source>
        <dbReference type="EMBL" id="KYR00356.1"/>
    </source>
</evidence>
<dbReference type="OMA" id="AEHCSET"/>
<reference evidence="1 2" key="1">
    <citation type="submission" date="2015-12" db="EMBL/GenBank/DDBJ databases">
        <title>Dictyostelia acquired genes for synthesis and detection of signals that induce cell-type specialization by lateral gene transfer from prokaryotes.</title>
        <authorList>
            <person name="Gloeckner G."/>
            <person name="Schaap P."/>
        </authorList>
    </citation>
    <scope>NUCLEOTIDE SEQUENCE [LARGE SCALE GENOMIC DNA]</scope>
    <source>
        <strain evidence="1 2">TK</strain>
    </source>
</reference>
<dbReference type="Gene3D" id="1.20.140.30">
    <property type="entry name" value="MOB kinase activator"/>
    <property type="match status" value="1"/>
</dbReference>
<dbReference type="PANTHER" id="PTHR22599">
    <property type="entry name" value="MPS ONE BINDER KINASE ACTIVATOR-LIKE MOB"/>
    <property type="match status" value="1"/>
</dbReference>
<keyword evidence="2" id="KW-1185">Reference proteome</keyword>
<name>A0A152A2A8_TIELA</name>
<dbReference type="STRING" id="361077.A0A152A2A8"/>
<dbReference type="OrthoDB" id="8170117at2759"/>
<gene>
    <name evidence="1" type="ORF">DLAC_03102</name>
</gene>
<comment type="caution">
    <text evidence="1">The sequence shown here is derived from an EMBL/GenBank/DDBJ whole genome shotgun (WGS) entry which is preliminary data.</text>
</comment>
<sequence>MFKIFSSKIQTFKPKKAIKKGTKQYELHQKIKETLGSGDLTEAIKLPPTESLHEWLAVNTIDFFNQANLLYGSITEFCTSKVCPVMSAGPQYEFLWADGKDIKKPIRVSAPVYVDYLMTWIQNTLEDEEIFPTKVDVEIPKTFLATVKTIFKRLFRVYAHIYYSHMDRVGPLGVEAHLNTCFRHFYLFIKEYNLVDKKEMAPLQHLIDKINSRKD</sequence>
<proteinExistence type="predicted"/>
<dbReference type="InParanoid" id="A0A152A2A8"/>
<dbReference type="SUPFAM" id="SSF101152">
    <property type="entry name" value="Mob1/phocein"/>
    <property type="match status" value="1"/>
</dbReference>
<dbReference type="InterPro" id="IPR036703">
    <property type="entry name" value="MOB_kinase_act_sf"/>
</dbReference>
<evidence type="ECO:0000313" key="2">
    <source>
        <dbReference type="Proteomes" id="UP000076078"/>
    </source>
</evidence>
<dbReference type="EMBL" id="LODT01000015">
    <property type="protein sequence ID" value="KYR00356.1"/>
    <property type="molecule type" value="Genomic_DNA"/>
</dbReference>
<dbReference type="SMART" id="SM01388">
    <property type="entry name" value="Mob1_phocein"/>
    <property type="match status" value="1"/>
</dbReference>
<dbReference type="FunFam" id="1.20.140.30:FF:000001">
    <property type="entry name" value="MOB kinase activator 1A"/>
    <property type="match status" value="1"/>
</dbReference>
<dbReference type="AlphaFoldDB" id="A0A152A2A8"/>